<dbReference type="STRING" id="121616.GA0070216_105375"/>
<accession>A0A1C4Y548</accession>
<dbReference type="EMBL" id="FMCU01000005">
    <property type="protein sequence ID" value="SCF15736.1"/>
    <property type="molecule type" value="Genomic_DNA"/>
</dbReference>
<reference evidence="2" key="1">
    <citation type="submission" date="2016-06" db="EMBL/GenBank/DDBJ databases">
        <authorList>
            <person name="Varghese N."/>
            <person name="Submissions Spin"/>
        </authorList>
    </citation>
    <scope>NUCLEOTIDE SEQUENCE [LARGE SCALE GENOMIC DNA]</scope>
    <source>
        <strain evidence="2">DSM 44100</strain>
    </source>
</reference>
<keyword evidence="2" id="KW-1185">Reference proteome</keyword>
<gene>
    <name evidence="1" type="ORF">GA0070216_105375</name>
</gene>
<sequence>MFGGVALFLAAHAALQWRLSRADRAVVWPTDR</sequence>
<evidence type="ECO:0000313" key="1">
    <source>
        <dbReference type="EMBL" id="SCF15736.1"/>
    </source>
</evidence>
<protein>
    <submittedName>
        <fullName evidence="1">Uncharacterized protein</fullName>
    </submittedName>
</protein>
<organism evidence="1 2">
    <name type="scientific">Micromonospora matsumotoense</name>
    <dbReference type="NCBI Taxonomy" id="121616"/>
    <lineage>
        <taxon>Bacteria</taxon>
        <taxon>Bacillati</taxon>
        <taxon>Actinomycetota</taxon>
        <taxon>Actinomycetes</taxon>
        <taxon>Micromonosporales</taxon>
        <taxon>Micromonosporaceae</taxon>
        <taxon>Micromonospora</taxon>
    </lineage>
</organism>
<proteinExistence type="predicted"/>
<dbReference type="AlphaFoldDB" id="A0A1C4Y548"/>
<evidence type="ECO:0000313" key="2">
    <source>
        <dbReference type="Proteomes" id="UP000198797"/>
    </source>
</evidence>
<dbReference type="Proteomes" id="UP000198797">
    <property type="component" value="Unassembled WGS sequence"/>
</dbReference>
<name>A0A1C4Y548_9ACTN</name>